<keyword evidence="8 15" id="KW-0547">Nucleotide-binding</keyword>
<keyword evidence="4 15" id="KW-0285">Flavoprotein</keyword>
<dbReference type="GO" id="GO:0006747">
    <property type="term" value="P:FAD biosynthetic process"/>
    <property type="evidence" value="ECO:0007669"/>
    <property type="project" value="UniProtKB-UniRule"/>
</dbReference>
<evidence type="ECO:0000256" key="14">
    <source>
        <dbReference type="ARBA" id="ARBA00049494"/>
    </source>
</evidence>
<keyword evidence="9 15" id="KW-0418">Kinase</keyword>
<dbReference type="GO" id="GO:0005524">
    <property type="term" value="F:ATP binding"/>
    <property type="evidence" value="ECO:0007669"/>
    <property type="project" value="UniProtKB-UniRule"/>
</dbReference>
<comment type="similarity">
    <text evidence="15">Belongs to the ribF family.</text>
</comment>
<evidence type="ECO:0000256" key="3">
    <source>
        <dbReference type="ARBA" id="ARBA00005201"/>
    </source>
</evidence>
<comment type="catalytic activity">
    <reaction evidence="14 15">
        <text>FMN + ATP + H(+) = FAD + diphosphate</text>
        <dbReference type="Rhea" id="RHEA:17237"/>
        <dbReference type="ChEBI" id="CHEBI:15378"/>
        <dbReference type="ChEBI" id="CHEBI:30616"/>
        <dbReference type="ChEBI" id="CHEBI:33019"/>
        <dbReference type="ChEBI" id="CHEBI:57692"/>
        <dbReference type="ChEBI" id="CHEBI:58210"/>
        <dbReference type="EC" id="2.7.7.2"/>
    </reaction>
</comment>
<reference evidence="17" key="1">
    <citation type="journal article" date="2021" name="PeerJ">
        <title>Extensive microbial diversity within the chicken gut microbiome revealed by metagenomics and culture.</title>
        <authorList>
            <person name="Gilroy R."/>
            <person name="Ravi A."/>
            <person name="Getino M."/>
            <person name="Pursley I."/>
            <person name="Horton D.L."/>
            <person name="Alikhan N.F."/>
            <person name="Baker D."/>
            <person name="Gharbi K."/>
            <person name="Hall N."/>
            <person name="Watson M."/>
            <person name="Adriaenssens E.M."/>
            <person name="Foster-Nyarko E."/>
            <person name="Jarju S."/>
            <person name="Secka A."/>
            <person name="Antonio M."/>
            <person name="Oren A."/>
            <person name="Chaudhuri R.R."/>
            <person name="La Ragione R."/>
            <person name="Hildebrand F."/>
            <person name="Pallen M.J."/>
        </authorList>
    </citation>
    <scope>NUCLEOTIDE SEQUENCE</scope>
    <source>
        <strain evidence="17">8470</strain>
    </source>
</reference>
<dbReference type="InterPro" id="IPR015865">
    <property type="entry name" value="Riboflavin_kinase_bac/euk"/>
</dbReference>
<dbReference type="SMART" id="SM00904">
    <property type="entry name" value="Flavokinase"/>
    <property type="match status" value="1"/>
</dbReference>
<dbReference type="Gene3D" id="3.40.50.620">
    <property type="entry name" value="HUPs"/>
    <property type="match status" value="1"/>
</dbReference>
<dbReference type="EC" id="2.7.1.26" evidence="15"/>
<comment type="catalytic activity">
    <reaction evidence="13 15">
        <text>riboflavin + ATP = FMN + ADP + H(+)</text>
        <dbReference type="Rhea" id="RHEA:14357"/>
        <dbReference type="ChEBI" id="CHEBI:15378"/>
        <dbReference type="ChEBI" id="CHEBI:30616"/>
        <dbReference type="ChEBI" id="CHEBI:57986"/>
        <dbReference type="ChEBI" id="CHEBI:58210"/>
        <dbReference type="ChEBI" id="CHEBI:456216"/>
        <dbReference type="EC" id="2.7.1.26"/>
    </reaction>
</comment>
<dbReference type="Proteomes" id="UP000784286">
    <property type="component" value="Unassembled WGS sequence"/>
</dbReference>
<dbReference type="SUPFAM" id="SSF82114">
    <property type="entry name" value="Riboflavin kinase-like"/>
    <property type="match status" value="1"/>
</dbReference>
<reference evidence="17" key="2">
    <citation type="submission" date="2021-04" db="EMBL/GenBank/DDBJ databases">
        <authorList>
            <person name="Gilroy R."/>
        </authorList>
    </citation>
    <scope>NUCLEOTIDE SEQUENCE</scope>
    <source>
        <strain evidence="17">8470</strain>
    </source>
</reference>
<dbReference type="NCBIfam" id="TIGR00083">
    <property type="entry name" value="ribF"/>
    <property type="match status" value="1"/>
</dbReference>
<dbReference type="Pfam" id="PF06574">
    <property type="entry name" value="FAD_syn"/>
    <property type="match status" value="1"/>
</dbReference>
<dbReference type="FunFam" id="3.40.50.620:FF:000021">
    <property type="entry name" value="Riboflavin biosynthesis protein"/>
    <property type="match status" value="1"/>
</dbReference>
<evidence type="ECO:0000256" key="15">
    <source>
        <dbReference type="PIRNR" id="PIRNR004491"/>
    </source>
</evidence>
<dbReference type="EMBL" id="JAHLFJ010000023">
    <property type="protein sequence ID" value="MBU3855336.1"/>
    <property type="molecule type" value="Genomic_DNA"/>
</dbReference>
<keyword evidence="12" id="KW-0511">Multifunctional enzyme</keyword>
<evidence type="ECO:0000256" key="4">
    <source>
        <dbReference type="ARBA" id="ARBA00022630"/>
    </source>
</evidence>
<keyword evidence="10 15" id="KW-0274">FAD</keyword>
<dbReference type="GO" id="GO:0009398">
    <property type="term" value="P:FMN biosynthetic process"/>
    <property type="evidence" value="ECO:0007669"/>
    <property type="project" value="UniProtKB-UniRule"/>
</dbReference>
<keyword evidence="11 15" id="KW-0067">ATP-binding</keyword>
<dbReference type="PANTHER" id="PTHR22749">
    <property type="entry name" value="RIBOFLAVIN KINASE/FMN ADENYLYLTRANSFERASE"/>
    <property type="match status" value="1"/>
</dbReference>
<evidence type="ECO:0000313" key="18">
    <source>
        <dbReference type="Proteomes" id="UP000784286"/>
    </source>
</evidence>
<evidence type="ECO:0000259" key="16">
    <source>
        <dbReference type="SMART" id="SM00904"/>
    </source>
</evidence>
<accession>A0A948TL23</accession>
<protein>
    <recommendedName>
        <fullName evidence="15">Riboflavin biosynthesis protein</fullName>
    </recommendedName>
    <domain>
        <recommendedName>
            <fullName evidence="15">Riboflavin kinase</fullName>
            <ecNumber evidence="15">2.7.1.26</ecNumber>
        </recommendedName>
        <alternativeName>
            <fullName evidence="15">Flavokinase</fullName>
        </alternativeName>
    </domain>
    <domain>
        <recommendedName>
            <fullName evidence="15">FMN adenylyltransferase</fullName>
            <ecNumber evidence="15">2.7.7.2</ecNumber>
        </recommendedName>
        <alternativeName>
            <fullName evidence="15">FAD pyrophosphorylase</fullName>
        </alternativeName>
        <alternativeName>
            <fullName evidence="15">FAD synthase</fullName>
        </alternativeName>
    </domain>
</protein>
<dbReference type="InterPro" id="IPR023465">
    <property type="entry name" value="Riboflavin_kinase_dom_sf"/>
</dbReference>
<dbReference type="EC" id="2.7.7.2" evidence="15"/>
<comment type="pathway">
    <text evidence="3 15">Cofactor biosynthesis; FMN biosynthesis; FMN from riboflavin (ATP route): step 1/1.</text>
</comment>
<proteinExistence type="inferred from homology"/>
<dbReference type="Gene3D" id="2.40.30.30">
    <property type="entry name" value="Riboflavin kinase-like"/>
    <property type="match status" value="1"/>
</dbReference>
<dbReference type="InterPro" id="IPR023468">
    <property type="entry name" value="Riboflavin_kinase"/>
</dbReference>
<keyword evidence="6 15" id="KW-0808">Transferase</keyword>
<dbReference type="InterPro" id="IPR002606">
    <property type="entry name" value="Riboflavin_kinase_bac"/>
</dbReference>
<organism evidence="17 18">
    <name type="scientific">Candidatus Phocaeicola excrementipullorum</name>
    <dbReference type="NCBI Taxonomy" id="2838731"/>
    <lineage>
        <taxon>Bacteria</taxon>
        <taxon>Pseudomonadati</taxon>
        <taxon>Bacteroidota</taxon>
        <taxon>Bacteroidia</taxon>
        <taxon>Bacteroidales</taxon>
        <taxon>Bacteroidaceae</taxon>
        <taxon>Phocaeicola</taxon>
    </lineage>
</organism>
<sequence length="307" mass="34894">MILTDSTNHKLPPCVATIGCFDGVHRGHRYLIRQVSETAKREGLCSALITFPVHPRQVMHADYQPQLLSCLKQKEELLSFTSADYCLMLPFTEALSQLTAYEFMRLLHEEYHVQTLIIGYDHRFGHNRSEGFENYCKYGKELGMEVVQAKALTEDGQSISSTLIRELLKKGDVKKANQYLGYSYYISGTVIDGYKVGRKLGFPTANLKPSCAEKLIPETGVYAVYAYIGNDTYPGMLNIGYRPTLNNGKDMSIEVHLIDFNDDIYYKEMKIEFVSRIRPEMKFEDINALTAQLNKDKAAIARLLASR</sequence>
<evidence type="ECO:0000256" key="1">
    <source>
        <dbReference type="ARBA" id="ARBA00002121"/>
    </source>
</evidence>
<dbReference type="InterPro" id="IPR014729">
    <property type="entry name" value="Rossmann-like_a/b/a_fold"/>
</dbReference>
<name>A0A948TL23_9BACT</name>
<evidence type="ECO:0000256" key="11">
    <source>
        <dbReference type="ARBA" id="ARBA00022840"/>
    </source>
</evidence>
<dbReference type="InterPro" id="IPR015864">
    <property type="entry name" value="FAD_synthase"/>
</dbReference>
<evidence type="ECO:0000256" key="12">
    <source>
        <dbReference type="ARBA" id="ARBA00023268"/>
    </source>
</evidence>
<comment type="function">
    <text evidence="1">Catalyzes the phosphorylation of riboflavin to FMN followed by the adenylation of FMN to FAD.</text>
</comment>
<evidence type="ECO:0000256" key="9">
    <source>
        <dbReference type="ARBA" id="ARBA00022777"/>
    </source>
</evidence>
<evidence type="ECO:0000256" key="5">
    <source>
        <dbReference type="ARBA" id="ARBA00022643"/>
    </source>
</evidence>
<keyword evidence="7 15" id="KW-0548">Nucleotidyltransferase</keyword>
<dbReference type="GO" id="GO:0008531">
    <property type="term" value="F:riboflavin kinase activity"/>
    <property type="evidence" value="ECO:0007669"/>
    <property type="project" value="UniProtKB-UniRule"/>
</dbReference>
<comment type="caution">
    <text evidence="17">The sequence shown here is derived from an EMBL/GenBank/DDBJ whole genome shotgun (WGS) entry which is preliminary data.</text>
</comment>
<dbReference type="PIRSF" id="PIRSF004491">
    <property type="entry name" value="FAD_Synth"/>
    <property type="match status" value="1"/>
</dbReference>
<dbReference type="PANTHER" id="PTHR22749:SF6">
    <property type="entry name" value="RIBOFLAVIN KINASE"/>
    <property type="match status" value="1"/>
</dbReference>
<dbReference type="AlphaFoldDB" id="A0A948TL23"/>
<dbReference type="CDD" id="cd02064">
    <property type="entry name" value="FAD_synthetase_N"/>
    <property type="match status" value="1"/>
</dbReference>
<keyword evidence="5 15" id="KW-0288">FMN</keyword>
<evidence type="ECO:0000256" key="8">
    <source>
        <dbReference type="ARBA" id="ARBA00022741"/>
    </source>
</evidence>
<comment type="pathway">
    <text evidence="2 15">Cofactor biosynthesis; FAD biosynthesis; FAD from FMN: step 1/1.</text>
</comment>
<evidence type="ECO:0000256" key="2">
    <source>
        <dbReference type="ARBA" id="ARBA00004726"/>
    </source>
</evidence>
<evidence type="ECO:0000256" key="6">
    <source>
        <dbReference type="ARBA" id="ARBA00022679"/>
    </source>
</evidence>
<gene>
    <name evidence="17" type="ORF">H9928_02045</name>
</gene>
<dbReference type="GO" id="GO:0009231">
    <property type="term" value="P:riboflavin biosynthetic process"/>
    <property type="evidence" value="ECO:0007669"/>
    <property type="project" value="InterPro"/>
</dbReference>
<dbReference type="SUPFAM" id="SSF52374">
    <property type="entry name" value="Nucleotidylyl transferase"/>
    <property type="match status" value="1"/>
</dbReference>
<dbReference type="NCBIfam" id="NF004162">
    <property type="entry name" value="PRK05627.1-5"/>
    <property type="match status" value="1"/>
</dbReference>
<evidence type="ECO:0000256" key="10">
    <source>
        <dbReference type="ARBA" id="ARBA00022827"/>
    </source>
</evidence>
<feature type="domain" description="Riboflavin kinase" evidence="16">
    <location>
        <begin position="179"/>
        <end position="305"/>
    </location>
</feature>
<evidence type="ECO:0000256" key="13">
    <source>
        <dbReference type="ARBA" id="ARBA00047880"/>
    </source>
</evidence>
<dbReference type="GO" id="GO:0003919">
    <property type="term" value="F:FMN adenylyltransferase activity"/>
    <property type="evidence" value="ECO:0007669"/>
    <property type="project" value="UniProtKB-UniRule"/>
</dbReference>
<evidence type="ECO:0000256" key="7">
    <source>
        <dbReference type="ARBA" id="ARBA00022695"/>
    </source>
</evidence>
<dbReference type="Pfam" id="PF01687">
    <property type="entry name" value="Flavokinase"/>
    <property type="match status" value="1"/>
</dbReference>
<evidence type="ECO:0000313" key="17">
    <source>
        <dbReference type="EMBL" id="MBU3855336.1"/>
    </source>
</evidence>